<dbReference type="CDD" id="cd06587">
    <property type="entry name" value="VOC"/>
    <property type="match status" value="1"/>
</dbReference>
<organism evidence="1 2">
    <name type="scientific">Paractinoplanes lichenicola</name>
    <dbReference type="NCBI Taxonomy" id="2802976"/>
    <lineage>
        <taxon>Bacteria</taxon>
        <taxon>Bacillati</taxon>
        <taxon>Actinomycetota</taxon>
        <taxon>Actinomycetes</taxon>
        <taxon>Micromonosporales</taxon>
        <taxon>Micromonosporaceae</taxon>
        <taxon>Paractinoplanes</taxon>
    </lineage>
</organism>
<evidence type="ECO:0000313" key="1">
    <source>
        <dbReference type="EMBL" id="MBL7255108.1"/>
    </source>
</evidence>
<dbReference type="Proteomes" id="UP000598996">
    <property type="component" value="Unassembled WGS sequence"/>
</dbReference>
<evidence type="ECO:0000313" key="2">
    <source>
        <dbReference type="Proteomes" id="UP000598996"/>
    </source>
</evidence>
<keyword evidence="2" id="KW-1185">Reference proteome</keyword>
<gene>
    <name evidence="1" type="ORF">JKJ07_12360</name>
</gene>
<protein>
    <submittedName>
        <fullName evidence="1">VOC family protein</fullName>
    </submittedName>
</protein>
<reference evidence="1 2" key="1">
    <citation type="submission" date="2021-01" db="EMBL/GenBank/DDBJ databases">
        <title>Actinoplanes sp. nov. LDG1-01 isolated from lichen.</title>
        <authorList>
            <person name="Saeng-In P."/>
            <person name="Phongsopitanun W."/>
            <person name="Kanchanasin P."/>
            <person name="Yuki M."/>
            <person name="Kudo T."/>
            <person name="Ohkuma M."/>
            <person name="Tanasupawat S."/>
        </authorList>
    </citation>
    <scope>NUCLEOTIDE SEQUENCE [LARGE SCALE GENOMIC DNA]</scope>
    <source>
        <strain evidence="1 2">LDG1-01</strain>
    </source>
</reference>
<dbReference type="InterPro" id="IPR029068">
    <property type="entry name" value="Glyas_Bleomycin-R_OHBP_Dase"/>
</dbReference>
<comment type="caution">
    <text evidence="1">The sequence shown here is derived from an EMBL/GenBank/DDBJ whole genome shotgun (WGS) entry which is preliminary data.</text>
</comment>
<name>A0ABS1VKC1_9ACTN</name>
<dbReference type="Gene3D" id="3.10.180.10">
    <property type="entry name" value="2,3-Dihydroxybiphenyl 1,2-Dioxygenase, domain 1"/>
    <property type="match status" value="1"/>
</dbReference>
<dbReference type="RefSeq" id="WP_202991585.1">
    <property type="nucleotide sequence ID" value="NZ_JAENHO010000003.1"/>
</dbReference>
<proteinExistence type="predicted"/>
<accession>A0ABS1VKC1</accession>
<dbReference type="EMBL" id="JAENHO010000003">
    <property type="protein sequence ID" value="MBL7255108.1"/>
    <property type="molecule type" value="Genomic_DNA"/>
</dbReference>
<sequence>MATRTDPGLLLRPMLHVDDLAASIAFYRLLGGEVIHGGDDSDWVLMQLGTIQIGLIPRPPDRDRGEDTIELTFDASMPLPELESHLHRAGFPIAGVGHDRDFGDQLHVRTPEGLVLKISRREPG</sequence>
<dbReference type="SUPFAM" id="SSF54593">
    <property type="entry name" value="Glyoxalase/Bleomycin resistance protein/Dihydroxybiphenyl dioxygenase"/>
    <property type="match status" value="1"/>
</dbReference>